<reference evidence="1" key="1">
    <citation type="journal article" date="2015" name="Nature">
        <title>Complex archaea that bridge the gap between prokaryotes and eukaryotes.</title>
        <authorList>
            <person name="Spang A."/>
            <person name="Saw J.H."/>
            <person name="Jorgensen S.L."/>
            <person name="Zaremba-Niedzwiedzka K."/>
            <person name="Martijn J."/>
            <person name="Lind A.E."/>
            <person name="van Eijk R."/>
            <person name="Schleper C."/>
            <person name="Guy L."/>
            <person name="Ettema T.J."/>
        </authorList>
    </citation>
    <scope>NUCLEOTIDE SEQUENCE</scope>
</reference>
<comment type="caution">
    <text evidence="1">The sequence shown here is derived from an EMBL/GenBank/DDBJ whole genome shotgun (WGS) entry which is preliminary data.</text>
</comment>
<dbReference type="AlphaFoldDB" id="A0A0F9Q1Z6"/>
<gene>
    <name evidence="1" type="ORF">LCGC14_0758570</name>
</gene>
<sequence length="66" mass="7960">MKYHSDIKQIVCKSCGLSLTRAELDSYWKKIRNENVTAVDDSTRKKNRRKEWLEWYSKSKSEKESF</sequence>
<name>A0A0F9Q1Z6_9ZZZZ</name>
<organism evidence="1">
    <name type="scientific">marine sediment metagenome</name>
    <dbReference type="NCBI Taxonomy" id="412755"/>
    <lineage>
        <taxon>unclassified sequences</taxon>
        <taxon>metagenomes</taxon>
        <taxon>ecological metagenomes</taxon>
    </lineage>
</organism>
<dbReference type="EMBL" id="LAZR01001861">
    <property type="protein sequence ID" value="KKN37935.1"/>
    <property type="molecule type" value="Genomic_DNA"/>
</dbReference>
<evidence type="ECO:0000313" key="1">
    <source>
        <dbReference type="EMBL" id="KKN37935.1"/>
    </source>
</evidence>
<proteinExistence type="predicted"/>
<protein>
    <submittedName>
        <fullName evidence="1">Uncharacterized protein</fullName>
    </submittedName>
</protein>
<accession>A0A0F9Q1Z6</accession>